<dbReference type="Proteomes" id="UP000050525">
    <property type="component" value="Unassembled WGS sequence"/>
</dbReference>
<organism evidence="2 3">
    <name type="scientific">Alligator mississippiensis</name>
    <name type="common">American alligator</name>
    <dbReference type="NCBI Taxonomy" id="8496"/>
    <lineage>
        <taxon>Eukaryota</taxon>
        <taxon>Metazoa</taxon>
        <taxon>Chordata</taxon>
        <taxon>Craniata</taxon>
        <taxon>Vertebrata</taxon>
        <taxon>Euteleostomi</taxon>
        <taxon>Archelosauria</taxon>
        <taxon>Archosauria</taxon>
        <taxon>Crocodylia</taxon>
        <taxon>Alligatoridae</taxon>
        <taxon>Alligatorinae</taxon>
        <taxon>Alligator</taxon>
    </lineage>
</organism>
<dbReference type="EMBL" id="AKHW03001146">
    <property type="protein sequence ID" value="KYO43615.1"/>
    <property type="molecule type" value="Genomic_DNA"/>
</dbReference>
<reference evidence="2 3" key="1">
    <citation type="journal article" date="2012" name="Genome Biol.">
        <title>Sequencing three crocodilian genomes to illuminate the evolution of archosaurs and amniotes.</title>
        <authorList>
            <person name="St John J.A."/>
            <person name="Braun E.L."/>
            <person name="Isberg S.R."/>
            <person name="Miles L.G."/>
            <person name="Chong A.Y."/>
            <person name="Gongora J."/>
            <person name="Dalzell P."/>
            <person name="Moran C."/>
            <person name="Bed'hom B."/>
            <person name="Abzhanov A."/>
            <person name="Burgess S.C."/>
            <person name="Cooksey A.M."/>
            <person name="Castoe T.A."/>
            <person name="Crawford N.G."/>
            <person name="Densmore L.D."/>
            <person name="Drew J.C."/>
            <person name="Edwards S.V."/>
            <person name="Faircloth B.C."/>
            <person name="Fujita M.K."/>
            <person name="Greenwold M.J."/>
            <person name="Hoffmann F.G."/>
            <person name="Howard J.M."/>
            <person name="Iguchi T."/>
            <person name="Janes D.E."/>
            <person name="Khan S.Y."/>
            <person name="Kohno S."/>
            <person name="de Koning A.J."/>
            <person name="Lance S.L."/>
            <person name="McCarthy F.M."/>
            <person name="McCormack J.E."/>
            <person name="Merchant M.E."/>
            <person name="Peterson D.G."/>
            <person name="Pollock D.D."/>
            <person name="Pourmand N."/>
            <person name="Raney B.J."/>
            <person name="Roessler K.A."/>
            <person name="Sanford J.R."/>
            <person name="Sawyer R.H."/>
            <person name="Schmidt C.J."/>
            <person name="Triplett E.W."/>
            <person name="Tuberville T.D."/>
            <person name="Venegas-Anaya M."/>
            <person name="Howard J.T."/>
            <person name="Jarvis E.D."/>
            <person name="Guillette L.J.Jr."/>
            <person name="Glenn T.C."/>
            <person name="Green R.E."/>
            <person name="Ray D.A."/>
        </authorList>
    </citation>
    <scope>NUCLEOTIDE SEQUENCE [LARGE SCALE GENOMIC DNA]</scope>
    <source>
        <strain evidence="2">KSC_2009_1</strain>
    </source>
</reference>
<feature type="region of interest" description="Disordered" evidence="1">
    <location>
        <begin position="44"/>
        <end position="69"/>
    </location>
</feature>
<name>A0A151P4D6_ALLMI</name>
<keyword evidence="3" id="KW-1185">Reference proteome</keyword>
<feature type="compositionally biased region" description="Polar residues" evidence="1">
    <location>
        <begin position="56"/>
        <end position="69"/>
    </location>
</feature>
<evidence type="ECO:0000313" key="3">
    <source>
        <dbReference type="Proteomes" id="UP000050525"/>
    </source>
</evidence>
<feature type="compositionally biased region" description="Basic residues" evidence="1">
    <location>
        <begin position="8"/>
        <end position="17"/>
    </location>
</feature>
<feature type="region of interest" description="Disordered" evidence="1">
    <location>
        <begin position="1"/>
        <end position="30"/>
    </location>
</feature>
<comment type="caution">
    <text evidence="2">The sequence shown here is derived from an EMBL/GenBank/DDBJ whole genome shotgun (WGS) entry which is preliminary data.</text>
</comment>
<accession>A0A151P4D6</accession>
<sequence length="69" mass="8114">MHSDSRLRTRQLMRRTQKSNVEQENLRDSAAVEAAHDKNIQLDKMHGKNHHELPQDTMSRQWTADVFTS</sequence>
<protein>
    <submittedName>
        <fullName evidence="2">Uncharacterized protein</fullName>
    </submittedName>
</protein>
<evidence type="ECO:0000313" key="2">
    <source>
        <dbReference type="EMBL" id="KYO43615.1"/>
    </source>
</evidence>
<feature type="compositionally biased region" description="Basic and acidic residues" evidence="1">
    <location>
        <begin position="44"/>
        <end position="54"/>
    </location>
</feature>
<gene>
    <name evidence="2" type="ORF">Y1Q_0013629</name>
</gene>
<dbReference type="AlphaFoldDB" id="A0A151P4D6"/>
<evidence type="ECO:0000256" key="1">
    <source>
        <dbReference type="SAM" id="MobiDB-lite"/>
    </source>
</evidence>
<proteinExistence type="predicted"/>